<evidence type="ECO:0000313" key="2">
    <source>
        <dbReference type="EMBL" id="SDD94041.1"/>
    </source>
</evidence>
<dbReference type="STRING" id="1391627.SAMN05216464_103102"/>
<proteinExistence type="predicted"/>
<reference evidence="2 3" key="1">
    <citation type="submission" date="2016-10" db="EMBL/GenBank/DDBJ databases">
        <authorList>
            <person name="de Groot N.N."/>
        </authorList>
    </citation>
    <scope>NUCLEOTIDE SEQUENCE [LARGE SCALE GENOMIC DNA]</scope>
    <source>
        <strain evidence="2 3">47C3B</strain>
    </source>
</reference>
<accession>A0A1G6YUP9</accession>
<protein>
    <recommendedName>
        <fullName evidence="4">DUF4199 domain-containing protein</fullName>
    </recommendedName>
</protein>
<keyword evidence="3" id="KW-1185">Reference proteome</keyword>
<feature type="transmembrane region" description="Helical" evidence="1">
    <location>
        <begin position="162"/>
        <end position="183"/>
    </location>
</feature>
<feature type="transmembrane region" description="Helical" evidence="1">
    <location>
        <begin position="12"/>
        <end position="35"/>
    </location>
</feature>
<sequence>MTEEANKIVKKQGIISGVLLGLAITVLNVFAFYYITQMVTSPVLIVIGYIVMFPIVLPIGFTIYFILSLRSKIGGYWSFKEAVRAIFIIFITAYVTQFALNNILFARIIEPNVAAKTEAAFIRSAKMDFESKHESQKNIDAKIKDIHQNLDPQKQATVGQQVMGLGFNIIFMFVLSLIFAGFFKRELQYYNPNTSNGI</sequence>
<evidence type="ECO:0000256" key="1">
    <source>
        <dbReference type="SAM" id="Phobius"/>
    </source>
</evidence>
<dbReference type="Pfam" id="PF13858">
    <property type="entry name" value="DUF4199"/>
    <property type="match status" value="1"/>
</dbReference>
<dbReference type="Proteomes" id="UP000199072">
    <property type="component" value="Unassembled WGS sequence"/>
</dbReference>
<dbReference type="EMBL" id="FNAI01000003">
    <property type="protein sequence ID" value="SDD94041.1"/>
    <property type="molecule type" value="Genomic_DNA"/>
</dbReference>
<name>A0A1G6YUP9_9SPHI</name>
<dbReference type="AlphaFoldDB" id="A0A1G6YUP9"/>
<evidence type="ECO:0008006" key="4">
    <source>
        <dbReference type="Google" id="ProtNLM"/>
    </source>
</evidence>
<feature type="transmembrane region" description="Helical" evidence="1">
    <location>
        <begin position="87"/>
        <end position="109"/>
    </location>
</feature>
<feature type="transmembrane region" description="Helical" evidence="1">
    <location>
        <begin position="41"/>
        <end position="67"/>
    </location>
</feature>
<dbReference type="OrthoDB" id="660361at2"/>
<keyword evidence="1" id="KW-0472">Membrane</keyword>
<organism evidence="2 3">
    <name type="scientific">Mucilaginibacter pineti</name>
    <dbReference type="NCBI Taxonomy" id="1391627"/>
    <lineage>
        <taxon>Bacteria</taxon>
        <taxon>Pseudomonadati</taxon>
        <taxon>Bacteroidota</taxon>
        <taxon>Sphingobacteriia</taxon>
        <taxon>Sphingobacteriales</taxon>
        <taxon>Sphingobacteriaceae</taxon>
        <taxon>Mucilaginibacter</taxon>
    </lineage>
</organism>
<gene>
    <name evidence="2" type="ORF">SAMN05216464_103102</name>
</gene>
<dbReference type="InterPro" id="IPR025250">
    <property type="entry name" value="DUF4199"/>
</dbReference>
<keyword evidence="1" id="KW-0812">Transmembrane</keyword>
<evidence type="ECO:0000313" key="3">
    <source>
        <dbReference type="Proteomes" id="UP000199072"/>
    </source>
</evidence>
<dbReference type="RefSeq" id="WP_091147790.1">
    <property type="nucleotide sequence ID" value="NZ_FNAI01000003.1"/>
</dbReference>
<keyword evidence="1" id="KW-1133">Transmembrane helix</keyword>